<reference evidence="7 8" key="1">
    <citation type="journal article" date="2011" name="Science">
        <title>The ecoresponsive genome of Daphnia pulex.</title>
        <authorList>
            <person name="Colbourne J.K."/>
            <person name="Pfrender M.E."/>
            <person name="Gilbert D."/>
            <person name="Thomas W.K."/>
            <person name="Tucker A."/>
            <person name="Oakley T.H."/>
            <person name="Tokishita S."/>
            <person name="Aerts A."/>
            <person name="Arnold G.J."/>
            <person name="Basu M.K."/>
            <person name="Bauer D.J."/>
            <person name="Caceres C.E."/>
            <person name="Carmel L."/>
            <person name="Casola C."/>
            <person name="Choi J.H."/>
            <person name="Detter J.C."/>
            <person name="Dong Q."/>
            <person name="Dusheyko S."/>
            <person name="Eads B.D."/>
            <person name="Frohlich T."/>
            <person name="Geiler-Samerotte K.A."/>
            <person name="Gerlach D."/>
            <person name="Hatcher P."/>
            <person name="Jogdeo S."/>
            <person name="Krijgsveld J."/>
            <person name="Kriventseva E.V."/>
            <person name="Kultz D."/>
            <person name="Laforsch C."/>
            <person name="Lindquist E."/>
            <person name="Lopez J."/>
            <person name="Manak J.R."/>
            <person name="Muller J."/>
            <person name="Pangilinan J."/>
            <person name="Patwardhan R.P."/>
            <person name="Pitluck S."/>
            <person name="Pritham E.J."/>
            <person name="Rechtsteiner A."/>
            <person name="Rho M."/>
            <person name="Rogozin I.B."/>
            <person name="Sakarya O."/>
            <person name="Salamov A."/>
            <person name="Schaack S."/>
            <person name="Shapiro H."/>
            <person name="Shiga Y."/>
            <person name="Skalitzky C."/>
            <person name="Smith Z."/>
            <person name="Souvorov A."/>
            <person name="Sung W."/>
            <person name="Tang Z."/>
            <person name="Tsuchiya D."/>
            <person name="Tu H."/>
            <person name="Vos H."/>
            <person name="Wang M."/>
            <person name="Wolf Y.I."/>
            <person name="Yamagata H."/>
            <person name="Yamada T."/>
            <person name="Ye Y."/>
            <person name="Shaw J.R."/>
            <person name="Andrews J."/>
            <person name="Crease T.J."/>
            <person name="Tang H."/>
            <person name="Lucas S.M."/>
            <person name="Robertson H.M."/>
            <person name="Bork P."/>
            <person name="Koonin E.V."/>
            <person name="Zdobnov E.M."/>
            <person name="Grigoriev I.V."/>
            <person name="Lynch M."/>
            <person name="Boore J.L."/>
        </authorList>
    </citation>
    <scope>NUCLEOTIDE SEQUENCE [LARGE SCALE GENOMIC DNA]</scope>
</reference>
<dbReference type="PANTHER" id="PTHR10625:SF38">
    <property type="entry name" value="HISTONE DEACETYLASE 6, ISOFORM G"/>
    <property type="match status" value="1"/>
</dbReference>
<dbReference type="Pfam" id="PF00850">
    <property type="entry name" value="Hist_deacetyl"/>
    <property type="match status" value="2"/>
</dbReference>
<evidence type="ECO:0000256" key="3">
    <source>
        <dbReference type="ARBA" id="ARBA00022801"/>
    </source>
</evidence>
<dbReference type="AlphaFoldDB" id="E9G3W6"/>
<comment type="similarity">
    <text evidence="2">Belongs to the histone deacetylase family. HD type 2 subfamily.</text>
</comment>
<keyword evidence="4" id="KW-0539">Nucleus</keyword>
<evidence type="ECO:0000256" key="1">
    <source>
        <dbReference type="ARBA" id="ARBA00004123"/>
    </source>
</evidence>
<dbReference type="EMBL" id="GL732531">
    <property type="protein sequence ID" value="EFX85913.1"/>
    <property type="molecule type" value="Genomic_DNA"/>
</dbReference>
<dbReference type="InParanoid" id="E9G3W6"/>
<gene>
    <name evidence="7" type="ORF">DAPPUDRAFT_98501</name>
</gene>
<comment type="catalytic activity">
    <reaction evidence="5">
        <text>N(6)-acetyl-L-lysyl-[histone] + H2O = L-lysyl-[histone] + acetate</text>
        <dbReference type="Rhea" id="RHEA:58196"/>
        <dbReference type="Rhea" id="RHEA-COMP:9845"/>
        <dbReference type="Rhea" id="RHEA-COMP:11338"/>
        <dbReference type="ChEBI" id="CHEBI:15377"/>
        <dbReference type="ChEBI" id="CHEBI:29969"/>
        <dbReference type="ChEBI" id="CHEBI:30089"/>
        <dbReference type="ChEBI" id="CHEBI:61930"/>
        <dbReference type="EC" id="3.5.1.98"/>
    </reaction>
</comment>
<comment type="subcellular location">
    <subcellularLocation>
        <location evidence="1">Nucleus</location>
    </subcellularLocation>
</comment>
<dbReference type="CDD" id="cd10002">
    <property type="entry name" value="HDAC10_HDAC6-dom1"/>
    <property type="match status" value="1"/>
</dbReference>
<dbReference type="STRING" id="6669.E9G3W6"/>
<dbReference type="GO" id="GO:0005737">
    <property type="term" value="C:cytoplasm"/>
    <property type="evidence" value="ECO:0000318"/>
    <property type="project" value="GO_Central"/>
</dbReference>
<dbReference type="PANTHER" id="PTHR10625">
    <property type="entry name" value="HISTONE DEACETYLASE HDAC1-RELATED"/>
    <property type="match status" value="1"/>
</dbReference>
<dbReference type="GO" id="GO:0019213">
    <property type="term" value="F:deacetylase activity"/>
    <property type="evidence" value="ECO:0000318"/>
    <property type="project" value="GO_Central"/>
</dbReference>
<keyword evidence="3" id="KW-0378">Hydrolase</keyword>
<dbReference type="SUPFAM" id="SSF52768">
    <property type="entry name" value="Arginase/deacetylase"/>
    <property type="match status" value="2"/>
</dbReference>
<evidence type="ECO:0000256" key="5">
    <source>
        <dbReference type="ARBA" id="ARBA00048287"/>
    </source>
</evidence>
<protein>
    <recommendedName>
        <fullName evidence="6">Histone deacetylase domain-containing protein</fullName>
    </recommendedName>
</protein>
<evidence type="ECO:0000313" key="7">
    <source>
        <dbReference type="EMBL" id="EFX85913.1"/>
    </source>
</evidence>
<feature type="domain" description="Histone deacetylase" evidence="6">
    <location>
        <begin position="24"/>
        <end position="319"/>
    </location>
</feature>
<dbReference type="PRINTS" id="PR01270">
    <property type="entry name" value="HDASUPER"/>
</dbReference>
<dbReference type="FunFam" id="3.40.800.20:FF:000005">
    <property type="entry name" value="histone deacetylase 6"/>
    <property type="match status" value="1"/>
</dbReference>
<evidence type="ECO:0000256" key="2">
    <source>
        <dbReference type="ARBA" id="ARBA00007738"/>
    </source>
</evidence>
<dbReference type="Gene3D" id="3.40.800.20">
    <property type="entry name" value="Histone deacetylase domain"/>
    <property type="match status" value="2"/>
</dbReference>
<dbReference type="InterPro" id="IPR000286">
    <property type="entry name" value="HDACs"/>
</dbReference>
<dbReference type="GO" id="GO:0005634">
    <property type="term" value="C:nucleus"/>
    <property type="evidence" value="ECO:0007669"/>
    <property type="project" value="UniProtKB-SubCell"/>
</dbReference>
<evidence type="ECO:0000256" key="4">
    <source>
        <dbReference type="ARBA" id="ARBA00023242"/>
    </source>
</evidence>
<dbReference type="GO" id="GO:0141221">
    <property type="term" value="F:histone deacetylase activity, hydrolytic mechanism"/>
    <property type="evidence" value="ECO:0007669"/>
    <property type="project" value="UniProtKB-EC"/>
</dbReference>
<organism evidence="7 8">
    <name type="scientific">Daphnia pulex</name>
    <name type="common">Water flea</name>
    <dbReference type="NCBI Taxonomy" id="6669"/>
    <lineage>
        <taxon>Eukaryota</taxon>
        <taxon>Metazoa</taxon>
        <taxon>Ecdysozoa</taxon>
        <taxon>Arthropoda</taxon>
        <taxon>Crustacea</taxon>
        <taxon>Branchiopoda</taxon>
        <taxon>Diplostraca</taxon>
        <taxon>Cladocera</taxon>
        <taxon>Anomopoda</taxon>
        <taxon>Daphniidae</taxon>
        <taxon>Daphnia</taxon>
    </lineage>
</organism>
<dbReference type="InterPro" id="IPR037138">
    <property type="entry name" value="His_deacetylse_dom_sf"/>
</dbReference>
<dbReference type="InterPro" id="IPR023696">
    <property type="entry name" value="Ureohydrolase_dom_sf"/>
</dbReference>
<dbReference type="Proteomes" id="UP000000305">
    <property type="component" value="Unassembled WGS sequence"/>
</dbReference>
<dbReference type="PhylomeDB" id="E9G3W6"/>
<dbReference type="HOGENOM" id="CLU_007727_2_0_1"/>
<dbReference type="GO" id="GO:0005829">
    <property type="term" value="C:cytosol"/>
    <property type="evidence" value="ECO:0000318"/>
    <property type="project" value="GO_Central"/>
</dbReference>
<keyword evidence="8" id="KW-1185">Reference proteome</keyword>
<dbReference type="eggNOG" id="KOG1343">
    <property type="taxonomic scope" value="Eukaryota"/>
</dbReference>
<sequence>MTTGVVYDQRMADHKCLWDLKYNEKPERFINVLKRCEELKLLQRCLPLKPREATEEELLKLHTPDMISILKDTDSISDEEALEKLSSKYDFLYIHPSTYQLSLLAAGSTVELVSNILDGKIRNGMAIIRPPGHHAMKSEYCGYCFYNNVAIATQHALDNRGLKRILIVDWDIHHGQATQQMFYDDPRVLYFSIHGFQNGAFWPHLRESDYHNIGRGAGLGYNINVPMNEVKMGNSDYMAIFHQLLLPIAYEFNPELIIVSAGYDAALGCPEGEMEITPACYSHFTNSLMGLANGRLAVVLEGGYCLKSLSEGAALTLRTLLGDPCPPLLSNLDTPTKSAQNTVLSVMYVLRRYWKCLQHLEVFSVQEINDATKIRENQFWPQIEFLGSDEKPESYPTRDICPVQDPKIAAELDAQLDVLIAGTCLDVQQYRIGFIANSTESIESLSEIVQRCHMLPADRTETGTGGKTSGILLNLIDSLVDGTCRSGIAIGDNSCNIVIDSLKYAIDDRSLQNVMFIDMRTHPDREIQKFFQEDVRILYASLFAFLDSCGSESVGAKKFTVNVGLQQSCGDGDVLSALFRILLPVAYQFGPQLIVVAADRSPSGGVSSECFGQVIHLLTSLSGGRLAVIFKHNKDPSSSLSGLKICVKALLGDPISMSTPKGTNQQLNVVSMCAIRNVIREQNAFWNALQFEVQVPDINVLIPPYMNDEKVLRYNPELLQH</sequence>
<dbReference type="InterPro" id="IPR023801">
    <property type="entry name" value="His_deacetylse_dom"/>
</dbReference>
<dbReference type="KEGG" id="dpx:DAPPUDRAFT_98501"/>
<dbReference type="OrthoDB" id="424012at2759"/>
<evidence type="ECO:0000259" key="6">
    <source>
        <dbReference type="Pfam" id="PF00850"/>
    </source>
</evidence>
<evidence type="ECO:0000313" key="8">
    <source>
        <dbReference type="Proteomes" id="UP000000305"/>
    </source>
</evidence>
<accession>E9G3W6</accession>
<proteinExistence type="inferred from homology"/>
<dbReference type="OMA" id="CIERCTE"/>
<feature type="domain" description="Histone deacetylase" evidence="6">
    <location>
        <begin position="501"/>
        <end position="598"/>
    </location>
</feature>
<name>E9G3W6_DAPPU</name>